<name>A0ABM6WFA3_9DEIN</name>
<dbReference type="PANTHER" id="PTHR36512:SF3">
    <property type="entry name" value="BLR5678 PROTEIN"/>
    <property type="match status" value="1"/>
</dbReference>
<reference evidence="2 3" key="1">
    <citation type="submission" date="2017-05" db="EMBL/GenBank/DDBJ databases">
        <title>Complete genome sequence of Meiothermus taiwanensis WR-220.</title>
        <authorList>
            <person name="Wu W.-L."/>
            <person name="Lo W.-S."/>
            <person name="Kuo C.-H."/>
            <person name="Wu S.-H."/>
        </authorList>
    </citation>
    <scope>NUCLEOTIDE SEQUENCE [LARGE SCALE GENOMIC DNA]</scope>
    <source>
        <strain evidence="2 3">WR-220</strain>
    </source>
</reference>
<dbReference type="Pfam" id="PF03576">
    <property type="entry name" value="Peptidase_S58"/>
    <property type="match status" value="1"/>
</dbReference>
<keyword evidence="3" id="KW-1185">Reference proteome</keyword>
<evidence type="ECO:0000313" key="2">
    <source>
        <dbReference type="EMBL" id="AWR85550.1"/>
    </source>
</evidence>
<evidence type="ECO:0000256" key="1">
    <source>
        <dbReference type="ARBA" id="ARBA00007068"/>
    </source>
</evidence>
<dbReference type="InterPro" id="IPR005321">
    <property type="entry name" value="Peptidase_S58_DmpA"/>
</dbReference>
<dbReference type="InterPro" id="IPR016117">
    <property type="entry name" value="ArgJ-like_dom_sf"/>
</dbReference>
<sequence>MLGLPMKPGRFNAITDVPGIQVGHYTDLEHLTGVTVIYPENGAVAGVDVRGSAPGTRETDLLNPVNLVERVQAVVLSGGSAYGLEAASGVMRWLEEQGQGFPVGPAVVPIVPAAVIFDLLVGSAAVRPNAQYGYRAAQNLKGGPVEQGVVGVGTGARNGGLKGGVGTASLELPGGVVVGAIVAANALGRIHDPITGELYARFLEQQGEFRLKHPPRRLSAPDYTEVFTDTFVRSNTVIGCVATNARLSKAQAQKVAQMAHDGIARAVFPAHTMFDGDVIFCLATGEVEIAGPAELSRIGAVAADVFARALVHGVLHAHSVGGLVAYRDLYDC</sequence>
<gene>
    <name evidence="2" type="ORF">Mtai_v1c03010</name>
</gene>
<dbReference type="EMBL" id="CP021130">
    <property type="protein sequence ID" value="AWR85550.1"/>
    <property type="molecule type" value="Genomic_DNA"/>
</dbReference>
<protein>
    <submittedName>
        <fullName evidence="2">Peptidase S58 DmpA</fullName>
    </submittedName>
</protein>
<dbReference type="Gene3D" id="3.60.70.12">
    <property type="entry name" value="L-amino peptidase D-ALA esterase/amidase"/>
    <property type="match status" value="1"/>
</dbReference>
<organism evidence="2 3">
    <name type="scientific">Meiothermus taiwanensis WR-220</name>
    <dbReference type="NCBI Taxonomy" id="1339250"/>
    <lineage>
        <taxon>Bacteria</taxon>
        <taxon>Thermotogati</taxon>
        <taxon>Deinococcota</taxon>
        <taxon>Deinococci</taxon>
        <taxon>Thermales</taxon>
        <taxon>Thermaceae</taxon>
        <taxon>Meiothermus</taxon>
    </lineage>
</organism>
<dbReference type="PANTHER" id="PTHR36512">
    <property type="entry name" value="D-AMINOPEPTIDASE"/>
    <property type="match status" value="1"/>
</dbReference>
<dbReference type="SUPFAM" id="SSF56266">
    <property type="entry name" value="DmpA/ArgJ-like"/>
    <property type="match status" value="1"/>
</dbReference>
<dbReference type="CDD" id="cd02252">
    <property type="entry name" value="nylC_like"/>
    <property type="match status" value="1"/>
</dbReference>
<accession>A0ABM6WFA3</accession>
<comment type="similarity">
    <text evidence="1">Belongs to the peptidase S58 family.</text>
</comment>
<evidence type="ECO:0000313" key="3">
    <source>
        <dbReference type="Proteomes" id="UP000263013"/>
    </source>
</evidence>
<dbReference type="Proteomes" id="UP000263013">
    <property type="component" value="Chromosome"/>
</dbReference>
<proteinExistence type="inferred from homology"/>